<reference evidence="3 4" key="1">
    <citation type="submission" date="2016-02" db="EMBL/GenBank/DDBJ databases">
        <title>Band-tailed pigeon sequencing and assembly.</title>
        <authorList>
            <person name="Soares A.E."/>
            <person name="Novak B.J."/>
            <person name="Rice E.S."/>
            <person name="O'Connell B."/>
            <person name="Chang D."/>
            <person name="Weber S."/>
            <person name="Shapiro B."/>
        </authorList>
    </citation>
    <scope>NUCLEOTIDE SEQUENCE [LARGE SCALE GENOMIC DNA]</scope>
    <source>
        <strain evidence="3">BTP2013</strain>
        <tissue evidence="3">Blood</tissue>
    </source>
</reference>
<sequence length="433" mass="48914">MADARRGVAGENGRAARPGTAATAPRELSVPSPEQHRLCTPARLPPRWIPTRACTEMDAQGPSVGAQSKGTDNSKRQKPEAEERKSPARKVTLPPHTDEDKKKKGEKNKPVAFTLSKKTLLALETSSSQEKHTNFADKKLALRKAELAKALEEIEMTTRLIDLKKNTIEELKQRGAHLAETNCQLMRYIQHTDDSTAKQARVLLQEYEAFQSVQAMVQTLNQNRLDTARAELQEMEKTLEKNLGELQQQLEEATAKVQVLQEELSTLRPYINGHYPEEDIRIVFLQHSIENLKKQQQVETEKTEKMMEAVLEELQAKAQAEQEAILQKVVEEMLLHQDGLKQMMINNYILQREILRQREANKDLEKEIGELKISIQTLRQSARDPREMIFADVFLHRPKCTPDAEVVLSLPTEEEPLSGCSAPCPSHSTAGLS</sequence>
<evidence type="ECO:0000256" key="2">
    <source>
        <dbReference type="SAM" id="MobiDB-lite"/>
    </source>
</evidence>
<dbReference type="Pfam" id="PF15397">
    <property type="entry name" value="DUF4618"/>
    <property type="match status" value="1"/>
</dbReference>
<feature type="compositionally biased region" description="Low complexity" evidence="2">
    <location>
        <begin position="13"/>
        <end position="26"/>
    </location>
</feature>
<dbReference type="AlphaFoldDB" id="A0A1V4KKK9"/>
<protein>
    <submittedName>
        <fullName evidence="3">Uncharacterized protein</fullName>
    </submittedName>
</protein>
<organism evidence="3 4">
    <name type="scientific">Patagioenas fasciata monilis</name>
    <dbReference type="NCBI Taxonomy" id="372326"/>
    <lineage>
        <taxon>Eukaryota</taxon>
        <taxon>Metazoa</taxon>
        <taxon>Chordata</taxon>
        <taxon>Craniata</taxon>
        <taxon>Vertebrata</taxon>
        <taxon>Euteleostomi</taxon>
        <taxon>Archelosauria</taxon>
        <taxon>Archosauria</taxon>
        <taxon>Dinosauria</taxon>
        <taxon>Saurischia</taxon>
        <taxon>Theropoda</taxon>
        <taxon>Coelurosauria</taxon>
        <taxon>Aves</taxon>
        <taxon>Neognathae</taxon>
        <taxon>Neoaves</taxon>
        <taxon>Columbimorphae</taxon>
        <taxon>Columbiformes</taxon>
        <taxon>Columbidae</taxon>
        <taxon>Patagioenas</taxon>
    </lineage>
</organism>
<name>A0A1V4KKK9_PATFA</name>
<comment type="caution">
    <text evidence="3">The sequence shown here is derived from an EMBL/GenBank/DDBJ whole genome shotgun (WGS) entry which is preliminary data.</text>
</comment>
<feature type="region of interest" description="Disordered" evidence="2">
    <location>
        <begin position="1"/>
        <end position="111"/>
    </location>
</feature>
<keyword evidence="1" id="KW-0175">Coiled coil</keyword>
<gene>
    <name evidence="3" type="ORF">AV530_018029</name>
</gene>
<evidence type="ECO:0000256" key="1">
    <source>
        <dbReference type="SAM" id="Coils"/>
    </source>
</evidence>
<feature type="coiled-coil region" evidence="1">
    <location>
        <begin position="304"/>
        <end position="381"/>
    </location>
</feature>
<proteinExistence type="predicted"/>
<dbReference type="PANTHER" id="PTHR28574">
    <property type="entry name" value="RIKEN CDNA 6820408C15"/>
    <property type="match status" value="1"/>
</dbReference>
<feature type="compositionally biased region" description="Basic and acidic residues" evidence="2">
    <location>
        <begin position="96"/>
        <end position="109"/>
    </location>
</feature>
<feature type="compositionally biased region" description="Basic and acidic residues" evidence="2">
    <location>
        <begin position="72"/>
        <end position="86"/>
    </location>
</feature>
<feature type="coiled-coil region" evidence="1">
    <location>
        <begin position="225"/>
        <end position="263"/>
    </location>
</feature>
<keyword evidence="4" id="KW-1185">Reference proteome</keyword>
<dbReference type="InterPro" id="IPR029236">
    <property type="entry name" value="DUF4618"/>
</dbReference>
<dbReference type="STRING" id="372326.A0A1V4KKK9"/>
<dbReference type="PANTHER" id="PTHR28574:SF1">
    <property type="entry name" value="RIKEN CDNA 6820408C15 GENE"/>
    <property type="match status" value="1"/>
</dbReference>
<accession>A0A1V4KKK9</accession>
<dbReference type="Proteomes" id="UP000190648">
    <property type="component" value="Unassembled WGS sequence"/>
</dbReference>
<dbReference type="OrthoDB" id="10003267at2759"/>
<evidence type="ECO:0000313" key="4">
    <source>
        <dbReference type="Proteomes" id="UP000190648"/>
    </source>
</evidence>
<evidence type="ECO:0000313" key="3">
    <source>
        <dbReference type="EMBL" id="OPJ84984.1"/>
    </source>
</evidence>
<dbReference type="EMBL" id="LSYS01002950">
    <property type="protein sequence ID" value="OPJ84984.1"/>
    <property type="molecule type" value="Genomic_DNA"/>
</dbReference>